<keyword evidence="2" id="KW-1185">Reference proteome</keyword>
<evidence type="ECO:0000313" key="1">
    <source>
        <dbReference type="EMBL" id="TQJ13402.1"/>
    </source>
</evidence>
<comment type="caution">
    <text evidence="1">The sequence shown here is derived from an EMBL/GenBank/DDBJ whole genome shotgun (WGS) entry which is preliminary data.</text>
</comment>
<proteinExistence type="predicted"/>
<organism evidence="1 2">
    <name type="scientific">Yimella lutea</name>
    <dbReference type="NCBI Taxonomy" id="587872"/>
    <lineage>
        <taxon>Bacteria</taxon>
        <taxon>Bacillati</taxon>
        <taxon>Actinomycetota</taxon>
        <taxon>Actinomycetes</taxon>
        <taxon>Micrococcales</taxon>
        <taxon>Dermacoccaceae</taxon>
        <taxon>Yimella</taxon>
    </lineage>
</organism>
<protein>
    <recommendedName>
        <fullName evidence="3">Coenzyme PQQ synthesis protein D (PqqD)</fullName>
    </recommendedName>
</protein>
<name>A0A542EDJ3_9MICO</name>
<gene>
    <name evidence="1" type="ORF">FB459_0819</name>
</gene>
<evidence type="ECO:0000313" key="2">
    <source>
        <dbReference type="Proteomes" id="UP000320806"/>
    </source>
</evidence>
<accession>A0A542EDJ3</accession>
<sequence length="370" mass="39844">MASFVVDAFGTAVSVKCHASDLDRLRQQWSRCLTEPVHEPKQIERVEHSGGELVDTADYALSSAVTLAAINAQAGERLMFHACGLADPESRDVAVLVAASGTGKTTASVRLSQVGLAYVSDETIAVDDDLSVRAYPKPVSVVIDPAHPTQKSQHGPDELGMAPAPEGHLGLGAVVLLTRRRDEHVAPTLTRIDLIDGLVDLLPHTSALPRITHPLRTLASAVARVGGPLRLEYSEIEESIELLREALGSTAPEVEFVHLPPTAELFTAETVAAQPVTDPRVVQRSPYLDAVEADGRVMLLLGSQSMVLDGVGALLWRHAEQPTRIEDLLQRCRAEFGPHPDDTQIVNSSVEQLISHSVLRECDEVTPPGR</sequence>
<reference evidence="1 2" key="1">
    <citation type="submission" date="2019-06" db="EMBL/GenBank/DDBJ databases">
        <title>Sequencing the genomes of 1000 actinobacteria strains.</title>
        <authorList>
            <person name="Klenk H.-P."/>
        </authorList>
    </citation>
    <scope>NUCLEOTIDE SEQUENCE [LARGE SCALE GENOMIC DNA]</scope>
    <source>
        <strain evidence="1 2">DSM 19828</strain>
    </source>
</reference>
<dbReference type="EMBL" id="VFMO01000001">
    <property type="protein sequence ID" value="TQJ13402.1"/>
    <property type="molecule type" value="Genomic_DNA"/>
</dbReference>
<dbReference type="Proteomes" id="UP000320806">
    <property type="component" value="Unassembled WGS sequence"/>
</dbReference>
<dbReference type="AlphaFoldDB" id="A0A542EDJ3"/>
<dbReference type="SUPFAM" id="SSF53795">
    <property type="entry name" value="PEP carboxykinase-like"/>
    <property type="match status" value="1"/>
</dbReference>
<dbReference type="RefSeq" id="WP_141927535.1">
    <property type="nucleotide sequence ID" value="NZ_BAABCI010000015.1"/>
</dbReference>
<evidence type="ECO:0008006" key="3">
    <source>
        <dbReference type="Google" id="ProtNLM"/>
    </source>
</evidence>
<dbReference type="OrthoDB" id="4793383at2"/>